<evidence type="ECO:0000259" key="6">
    <source>
        <dbReference type="Pfam" id="PF13700"/>
    </source>
</evidence>
<keyword evidence="3" id="KW-0238">DNA-binding</keyword>
<proteinExistence type="inferred from homology"/>
<dbReference type="Proteomes" id="UP000516656">
    <property type="component" value="Plasmid unnamed1"/>
</dbReference>
<reference evidence="7 8" key="1">
    <citation type="submission" date="2020-09" db="EMBL/GenBank/DDBJ databases">
        <title>Complete, closed and curated genome sequences of Photobacterium damselae subsp. piscicida isolates from Australia indicate localised evolution and additional plasmid-borne pathogenicity mechanisms.</title>
        <authorList>
            <person name="Baseggio L."/>
            <person name="Silayeva O."/>
            <person name="Buller N."/>
            <person name="Landos M."/>
            <person name="Engelstaedter J."/>
            <person name="Barnes A.C."/>
        </authorList>
    </citation>
    <scope>NUCLEOTIDE SEQUENCE [LARGE SCALE GENOMIC DNA]</scope>
    <source>
        <strain evidence="7 8">AS-16-0540-1</strain>
        <plasmid evidence="7 8">unnamed1</plasmid>
    </source>
</reference>
<evidence type="ECO:0000313" key="7">
    <source>
        <dbReference type="EMBL" id="QOD58917.1"/>
    </source>
</evidence>
<evidence type="ECO:0000256" key="2">
    <source>
        <dbReference type="ARBA" id="ARBA00022578"/>
    </source>
</evidence>
<dbReference type="GO" id="GO:0006313">
    <property type="term" value="P:DNA transposition"/>
    <property type="evidence" value="ECO:0007669"/>
    <property type="project" value="InterPro"/>
</dbReference>
<geneLocation type="plasmid" evidence="7 8">
    <name>unnamed1</name>
</geneLocation>
<dbReference type="InterPro" id="IPR047653">
    <property type="entry name" value="Tn3-like_transpos"/>
</dbReference>
<dbReference type="GO" id="GO:0003677">
    <property type="term" value="F:DNA binding"/>
    <property type="evidence" value="ECO:0007669"/>
    <property type="project" value="UniProtKB-KW"/>
</dbReference>
<dbReference type="Pfam" id="PF01526">
    <property type="entry name" value="DDE_Tnp_Tn3"/>
    <property type="match status" value="1"/>
</dbReference>
<evidence type="ECO:0000259" key="5">
    <source>
        <dbReference type="Pfam" id="PF01526"/>
    </source>
</evidence>
<gene>
    <name evidence="7" type="ORF">IC627_22265</name>
</gene>
<evidence type="ECO:0000256" key="4">
    <source>
        <dbReference type="ARBA" id="ARBA00023172"/>
    </source>
</evidence>
<keyword evidence="2" id="KW-0815">Transposition</keyword>
<feature type="domain" description="Tn3 transposase DDE" evidence="5">
    <location>
        <begin position="600"/>
        <end position="867"/>
    </location>
</feature>
<dbReference type="EMBL" id="CP061856">
    <property type="protein sequence ID" value="QOD58917.1"/>
    <property type="molecule type" value="Genomic_DNA"/>
</dbReference>
<evidence type="ECO:0000313" key="8">
    <source>
        <dbReference type="Proteomes" id="UP000516656"/>
    </source>
</evidence>
<sequence>MAVNPNRLNILTQSEIQDYFGFPRFTQEDREYYFDLTNSEVSLIEEKWLLSSKIYFVLQLGYFKAKRMFFRFDAEEVVNDTSHIFGTYFPYSIDRDFKVPSKQTRINQQKIICRHFSFRRYDKQTGTELKDVAGRIVRRSAKPIFILRELLGFLNKQHVVPPAYSTFQDLIGRCLSEERQRISKQLMRSMEPEIEEALSAILADDSTGLHWVTQLKKEPRDFSYKEVLSEVTRIKQLKPLYDFGVRWLPTIELSNESIRYYAALVEYYSVYKLRRFDTPTAYFYLLSYAYHRTHTIHDNLIDALIYNVRDYEEQAKMYARDIIYRQTSQASEDIKMTGKILEFFLSPDIDDQLSFGEIRERAFQLLAREKMVNVTTFINSAGFDEEEYQWQHLQSLSGSIKKNVRQIVRAIDFKSNAEEPPLIEATTFLQANFELGRVIRRISTSKFPTGFLTKALKKYVYADSTPGSLIAERYEFAVYKLLRKAFESGDIFNHKTNKYRSFTDYLIHVERWNKHKEIILTELDLPILMAPIEQTLCELKKTLEDKIQHVNQRIMAKENKDIKITGQGEKIKWTLPYQRDEEEGNHQFYQSVPTIGIASLLSYVQRKTGLLDGFTHVLDRYIKETKDEKTVFACIVALGTNMSLGRMGDISDVDTQELQTTYRNFFRLETLKETNDLIANATAKLPIFRHYDIEADVLHSSSDGQRFETQRNTFNARHASKYFGLKKGISALTLIGNHVPINAKVIGTHEHESYFVFDLLYNNTTDIDPDRHSVDTHGASQINFWILHAFGYQFAPRYRNFSSKTDSIVGFQSPANYDDEFLVKPGRKVNEELIIEEWSNIQHIMASLGQKETTQSAIVRKLSSYAR</sequence>
<accession>A0A7L8AAU1</accession>
<organism evidence="7 8">
    <name type="scientific">Photobacterium damsela subsp. piscicida</name>
    <name type="common">Pasteurella piscicida</name>
    <dbReference type="NCBI Taxonomy" id="38294"/>
    <lineage>
        <taxon>Bacteria</taxon>
        <taxon>Pseudomonadati</taxon>
        <taxon>Pseudomonadota</taxon>
        <taxon>Gammaproteobacteria</taxon>
        <taxon>Vibrionales</taxon>
        <taxon>Vibrionaceae</taxon>
        <taxon>Photobacterium</taxon>
    </lineage>
</organism>
<dbReference type="InterPro" id="IPR025296">
    <property type="entry name" value="DUF4158"/>
</dbReference>
<dbReference type="Pfam" id="PF13700">
    <property type="entry name" value="DUF4158"/>
    <property type="match status" value="1"/>
</dbReference>
<protein>
    <submittedName>
        <fullName evidence="7">Tn3 family transposase</fullName>
    </submittedName>
</protein>
<comment type="similarity">
    <text evidence="1">Belongs to the transposase 7 family.</text>
</comment>
<dbReference type="AlphaFoldDB" id="A0A7L8AAU1"/>
<name>A0A7L8AAU1_PHODP</name>
<feature type="domain" description="DUF4158" evidence="6">
    <location>
        <begin position="10"/>
        <end position="173"/>
    </location>
</feature>
<dbReference type="NCBIfam" id="NF033527">
    <property type="entry name" value="transpos_Tn3"/>
    <property type="match status" value="1"/>
</dbReference>
<dbReference type="InterPro" id="IPR002513">
    <property type="entry name" value="Tn3_Tnp_DDE_dom"/>
</dbReference>
<keyword evidence="4" id="KW-0233">DNA recombination</keyword>
<keyword evidence="7" id="KW-0614">Plasmid</keyword>
<evidence type="ECO:0000256" key="3">
    <source>
        <dbReference type="ARBA" id="ARBA00023125"/>
    </source>
</evidence>
<evidence type="ECO:0000256" key="1">
    <source>
        <dbReference type="ARBA" id="ARBA00009402"/>
    </source>
</evidence>
<dbReference type="GO" id="GO:0004803">
    <property type="term" value="F:transposase activity"/>
    <property type="evidence" value="ECO:0007669"/>
    <property type="project" value="InterPro"/>
</dbReference>